<keyword evidence="4" id="KW-0540">Nuclease</keyword>
<keyword evidence="9 11" id="KW-0067">ATP-binding</keyword>
<dbReference type="GO" id="GO:0009307">
    <property type="term" value="P:DNA restriction-modification system"/>
    <property type="evidence" value="ECO:0007669"/>
    <property type="project" value="UniProtKB-KW"/>
</dbReference>
<comment type="subunit">
    <text evidence="3 11">The type I restriction/modification system is composed of three polypeptides R, M and S.</text>
</comment>
<comment type="function">
    <text evidence="11">Subunit R is required for both nuclease and ATPase activities, but not for modification.</text>
</comment>
<dbReference type="GO" id="GO:0005524">
    <property type="term" value="F:ATP binding"/>
    <property type="evidence" value="ECO:0007669"/>
    <property type="project" value="UniProtKB-KW"/>
</dbReference>
<reference evidence="14 15" key="1">
    <citation type="submission" date="2016-11" db="EMBL/GenBank/DDBJ databases">
        <authorList>
            <person name="Jaros S."/>
            <person name="Januszkiewicz K."/>
            <person name="Wedrychowicz H."/>
        </authorList>
    </citation>
    <scope>NUCLEOTIDE SEQUENCE [LARGE SCALE GENOMIC DNA]</scope>
    <source>
        <strain evidence="14 15">IBRC-M 10683</strain>
    </source>
</reference>
<keyword evidence="7" id="KW-0255">Endonuclease</keyword>
<evidence type="ECO:0000256" key="10">
    <source>
        <dbReference type="ARBA" id="ARBA00023125"/>
    </source>
</evidence>
<evidence type="ECO:0000259" key="13">
    <source>
        <dbReference type="PROSITE" id="PS51192"/>
    </source>
</evidence>
<evidence type="ECO:0000256" key="9">
    <source>
        <dbReference type="ARBA" id="ARBA00022840"/>
    </source>
</evidence>
<dbReference type="PANTHER" id="PTHR30195:SF16">
    <property type="entry name" value="TYPE I RESTRICTION ENZYME ENDONUCLEASE SUBUNIT"/>
    <property type="match status" value="1"/>
</dbReference>
<comment type="similarity">
    <text evidence="2 11">Belongs to the HsdR family.</text>
</comment>
<dbReference type="EC" id="3.1.21.3" evidence="11"/>
<evidence type="ECO:0000256" key="1">
    <source>
        <dbReference type="ARBA" id="ARBA00000851"/>
    </source>
</evidence>
<accession>A0A1M5JBU1</accession>
<dbReference type="EMBL" id="FQVW01000029">
    <property type="protein sequence ID" value="SHG37971.1"/>
    <property type="molecule type" value="Genomic_DNA"/>
</dbReference>
<feature type="domain" description="Helicase ATP-binding" evidence="13">
    <location>
        <begin position="291"/>
        <end position="460"/>
    </location>
</feature>
<organism evidence="14 15">
    <name type="scientific">Ornithinibacillus halophilus</name>
    <dbReference type="NCBI Taxonomy" id="930117"/>
    <lineage>
        <taxon>Bacteria</taxon>
        <taxon>Bacillati</taxon>
        <taxon>Bacillota</taxon>
        <taxon>Bacilli</taxon>
        <taxon>Bacillales</taxon>
        <taxon>Bacillaceae</taxon>
        <taxon>Ornithinibacillus</taxon>
    </lineage>
</organism>
<dbReference type="GO" id="GO:0009035">
    <property type="term" value="F:type I site-specific deoxyribonuclease activity"/>
    <property type="evidence" value="ECO:0007669"/>
    <property type="project" value="UniProtKB-EC"/>
</dbReference>
<evidence type="ECO:0000256" key="4">
    <source>
        <dbReference type="ARBA" id="ARBA00022722"/>
    </source>
</evidence>
<evidence type="ECO:0000256" key="11">
    <source>
        <dbReference type="RuleBase" id="RU364115"/>
    </source>
</evidence>
<dbReference type="Pfam" id="PF18766">
    <property type="entry name" value="SWI2_SNF2"/>
    <property type="match status" value="1"/>
</dbReference>
<protein>
    <recommendedName>
        <fullName evidence="11">Type I restriction enzyme endonuclease subunit</fullName>
        <shortName evidence="11">R protein</shortName>
        <ecNumber evidence="11">3.1.21.3</ecNumber>
    </recommendedName>
    <alternativeName>
        <fullName evidence="11">Type-1 restriction enzyme R protein</fullName>
    </alternativeName>
</protein>
<dbReference type="Gene3D" id="3.90.1570.50">
    <property type="match status" value="1"/>
</dbReference>
<proteinExistence type="inferred from homology"/>
<keyword evidence="8 11" id="KW-0378">Hydrolase</keyword>
<evidence type="ECO:0000256" key="7">
    <source>
        <dbReference type="ARBA" id="ARBA00022759"/>
    </source>
</evidence>
<dbReference type="SMART" id="SM00487">
    <property type="entry name" value="DEXDc"/>
    <property type="match status" value="1"/>
</dbReference>
<keyword evidence="5 11" id="KW-0547">Nucleotide-binding</keyword>
<sequence length="1029" mass="118393">MSNGRKNATEKAFQDKFVAKLQQYKWKAPDFLNGNNQKVTVQDLVNHWRGELNRMNADVLESVPLTDNEFAQVMAKVSQIENSYEAAKLLAMEQSTGKIDGIYRDSHPDVTREQITLTIFKKAQVRGGDSSYNIAREVETRNGNRFDIVLLINGLPLINIEQKRTDKSLEEAFNQFKRYYADGEYVNNFMAFSQMMVMTSEVATRYFATPKSIKAFNPSFVFHWADKYNKPINHWEDVIGHFLMIPMAHQMVGDYLVIDEAREEENRKHMLLRSYQVHALQAVEGAALGWDNDDKIPHGGFVWHTTGSGKTITSFKTALFLSTRAGFDNVVFLVDRKELDSRTSDNFKAYAQYESVAVDDTSHTYQLRKLLTSTSTGIVVTTTFKLNNLVKDLIEAKDESLANKKIVFIIDEAHRTTMGDMMVSIKNYFRKNGLFYGFTGTPLFDENKIKGMINEKSELIDTTEKLFGPLLHQYTIDEAIADKNVLGFHVDYINTGEFESYDTLREQIVEYKLAEQPDTPKRKLEREVYELSELEVEKEAKKRKLLFYHDETHIPRVVEEILNNWEDQSQHKIFNAILTVAFKHRVIAYYEEFKKQLAERDDVAINVAMTFSFGTDADREPTDPELIKTMFKDYAAFTGIEYAYGDKRRGEDAYYEDVVERATHGGSGRNPKNIDLVIVADQLLTGYDSKFINTLYVDRSLALQGLIQAYSRTNRIYGKEKEFGTIVNFQYPRITEETVNDALILYGSGGKNSKAIVEPYPEAVDEFVKSSQEVMEILQDPTAWQALEKDDEAKEIFVKAFKKANSQLNTIQQYYEFAWVDEAFGITEHEWMRYVGAYRNVTRDDNPDDDPEDLPILPLGEAKLAGTQKIDAYYIIQLIGDKATSTDGKQTVDAETLRIIYQHIEELSNMGDFDQAELLKQFVEEELEPGNVSSDMNFDVAYEEWKRSKLKNEIYKVSREWGLNEVIFEKSVEAYSTANPKDIPYIDELTSNVDYGSIETPKTSNLLEHNMELMKILPEIVPKIKRKYK</sequence>
<evidence type="ECO:0000256" key="2">
    <source>
        <dbReference type="ARBA" id="ARBA00008598"/>
    </source>
</evidence>
<dbReference type="NCBIfam" id="TIGR00348">
    <property type="entry name" value="hsdR"/>
    <property type="match status" value="1"/>
</dbReference>
<dbReference type="Proteomes" id="UP000183988">
    <property type="component" value="Unassembled WGS sequence"/>
</dbReference>
<dbReference type="PANTHER" id="PTHR30195">
    <property type="entry name" value="TYPE I SITE-SPECIFIC DEOXYRIBONUCLEASE PROTEIN SUBUNIT M AND R"/>
    <property type="match status" value="1"/>
</dbReference>
<dbReference type="Pfam" id="PF12008">
    <property type="entry name" value="EcoR124_C"/>
    <property type="match status" value="1"/>
</dbReference>
<evidence type="ECO:0000256" key="3">
    <source>
        <dbReference type="ARBA" id="ARBA00011296"/>
    </source>
</evidence>
<dbReference type="InterPro" id="IPR004473">
    <property type="entry name" value="Restrct_endonuc_typeI_HsdR"/>
</dbReference>
<dbReference type="InterPro" id="IPR022625">
    <property type="entry name" value="TypeI_RM_Rsu_C"/>
</dbReference>
<gene>
    <name evidence="14" type="ORF">SAMN05216225_102925</name>
</gene>
<dbReference type="Pfam" id="PF04313">
    <property type="entry name" value="HSDR_N"/>
    <property type="match status" value="1"/>
</dbReference>
<name>A0A1M5JBU1_9BACI</name>
<evidence type="ECO:0000256" key="6">
    <source>
        <dbReference type="ARBA" id="ARBA00022747"/>
    </source>
</evidence>
<comment type="catalytic activity">
    <reaction evidence="1 11">
        <text>Endonucleolytic cleavage of DNA to give random double-stranded fragments with terminal 5'-phosphates, ATP is simultaneously hydrolyzed.</text>
        <dbReference type="EC" id="3.1.21.3"/>
    </reaction>
</comment>
<dbReference type="InterPro" id="IPR040980">
    <property type="entry name" value="SWI2_SNF2"/>
</dbReference>
<dbReference type="Gene3D" id="1.20.58.910">
    <property type="match status" value="1"/>
</dbReference>
<evidence type="ECO:0000256" key="8">
    <source>
        <dbReference type="ARBA" id="ARBA00022801"/>
    </source>
</evidence>
<feature type="coiled-coil region" evidence="12">
    <location>
        <begin position="524"/>
        <end position="551"/>
    </location>
</feature>
<keyword evidence="10 11" id="KW-0238">DNA-binding</keyword>
<evidence type="ECO:0000256" key="5">
    <source>
        <dbReference type="ARBA" id="ARBA00022741"/>
    </source>
</evidence>
<dbReference type="Gene3D" id="3.40.50.300">
    <property type="entry name" value="P-loop containing nucleotide triphosphate hydrolases"/>
    <property type="match status" value="2"/>
</dbReference>
<dbReference type="CDD" id="cd22332">
    <property type="entry name" value="HsdR_N"/>
    <property type="match status" value="1"/>
</dbReference>
<dbReference type="SUPFAM" id="SSF52540">
    <property type="entry name" value="P-loop containing nucleoside triphosphate hydrolases"/>
    <property type="match status" value="1"/>
</dbReference>
<keyword evidence="12" id="KW-0175">Coiled coil</keyword>
<evidence type="ECO:0000313" key="15">
    <source>
        <dbReference type="Proteomes" id="UP000183988"/>
    </source>
</evidence>
<evidence type="ECO:0000256" key="12">
    <source>
        <dbReference type="SAM" id="Coils"/>
    </source>
</evidence>
<dbReference type="STRING" id="930117.SAMN05216225_102925"/>
<dbReference type="InterPro" id="IPR051268">
    <property type="entry name" value="Type-I_R_enzyme_R_subunit"/>
</dbReference>
<dbReference type="PROSITE" id="PS51192">
    <property type="entry name" value="HELICASE_ATP_BIND_1"/>
    <property type="match status" value="1"/>
</dbReference>
<dbReference type="Pfam" id="PF22679">
    <property type="entry name" value="T1R_D3-like"/>
    <property type="match status" value="1"/>
</dbReference>
<dbReference type="InterPro" id="IPR014001">
    <property type="entry name" value="Helicase_ATP-bd"/>
</dbReference>
<dbReference type="CDD" id="cd18800">
    <property type="entry name" value="SF2_C_EcoR124I-like"/>
    <property type="match status" value="1"/>
</dbReference>
<dbReference type="OrthoDB" id="9758243at2"/>
<dbReference type="GO" id="GO:0003677">
    <property type="term" value="F:DNA binding"/>
    <property type="evidence" value="ECO:0007669"/>
    <property type="project" value="UniProtKB-KW"/>
</dbReference>
<keyword evidence="15" id="KW-1185">Reference proteome</keyword>
<keyword evidence="6 11" id="KW-0680">Restriction system</keyword>
<dbReference type="CDD" id="cd18030">
    <property type="entry name" value="DEXHc_RE_I_HsdR"/>
    <property type="match status" value="1"/>
</dbReference>
<dbReference type="AlphaFoldDB" id="A0A1M5JBU1"/>
<dbReference type="InterPro" id="IPR055180">
    <property type="entry name" value="HsdR_RecA-like_helicase_dom_2"/>
</dbReference>
<dbReference type="RefSeq" id="WP_072891102.1">
    <property type="nucleotide sequence ID" value="NZ_FQVW01000029.1"/>
</dbReference>
<dbReference type="InterPro" id="IPR027417">
    <property type="entry name" value="P-loop_NTPase"/>
</dbReference>
<dbReference type="InterPro" id="IPR007409">
    <property type="entry name" value="Restrct_endonuc_type1_HsdR_N"/>
</dbReference>
<evidence type="ECO:0000313" key="14">
    <source>
        <dbReference type="EMBL" id="SHG37971.1"/>
    </source>
</evidence>